<gene>
    <name evidence="1" type="ORF">JCM9152_252</name>
</gene>
<dbReference type="GO" id="GO:0016791">
    <property type="term" value="F:phosphatase activity"/>
    <property type="evidence" value="ECO:0007669"/>
    <property type="project" value="UniProtKB-ARBA"/>
</dbReference>
<dbReference type="PROSITE" id="PS01229">
    <property type="entry name" value="COF_2"/>
    <property type="match status" value="1"/>
</dbReference>
<dbReference type="RefSeq" id="WP_035339995.1">
    <property type="nucleotide sequence ID" value="NZ_BAUU01000002.1"/>
</dbReference>
<dbReference type="GO" id="GO:0000287">
    <property type="term" value="F:magnesium ion binding"/>
    <property type="evidence" value="ECO:0007669"/>
    <property type="project" value="TreeGrafter"/>
</dbReference>
<evidence type="ECO:0000313" key="1">
    <source>
        <dbReference type="EMBL" id="GAE28914.1"/>
    </source>
</evidence>
<name>W4QC32_9BACI</name>
<reference evidence="1" key="1">
    <citation type="journal article" date="2014" name="Genome Announc.">
        <title>Draft Genome Sequences of Three Alkaliphilic Bacillus Strains, Bacillus wakoensis JCM 9140T, Bacillus akibai JCM 9157T, and Bacillus hemicellulosilyticus JCM 9152T.</title>
        <authorList>
            <person name="Yuki M."/>
            <person name="Oshima K."/>
            <person name="Suda W."/>
            <person name="Oshida Y."/>
            <person name="Kitamura K."/>
            <person name="Iida T."/>
            <person name="Hattori M."/>
            <person name="Ohkuma M."/>
        </authorList>
    </citation>
    <scope>NUCLEOTIDE SEQUENCE [LARGE SCALE GENOMIC DNA]</scope>
    <source>
        <strain evidence="1">JCM 9152</strain>
    </source>
</reference>
<dbReference type="GO" id="GO:0005829">
    <property type="term" value="C:cytosol"/>
    <property type="evidence" value="ECO:0007669"/>
    <property type="project" value="TreeGrafter"/>
</dbReference>
<dbReference type="STRING" id="1236971.JCM9152_252"/>
<organism evidence="1 2">
    <name type="scientific">Halalkalibacter hemicellulosilyticusJCM 9152</name>
    <dbReference type="NCBI Taxonomy" id="1236971"/>
    <lineage>
        <taxon>Bacteria</taxon>
        <taxon>Bacillati</taxon>
        <taxon>Bacillota</taxon>
        <taxon>Bacilli</taxon>
        <taxon>Bacillales</taxon>
        <taxon>Bacillaceae</taxon>
        <taxon>Halalkalibacter</taxon>
    </lineage>
</organism>
<dbReference type="Gene3D" id="3.30.1240.10">
    <property type="match status" value="1"/>
</dbReference>
<dbReference type="InterPro" id="IPR006379">
    <property type="entry name" value="HAD-SF_hydro_IIB"/>
</dbReference>
<dbReference type="NCBIfam" id="TIGR00099">
    <property type="entry name" value="Cof-subfamily"/>
    <property type="match status" value="1"/>
</dbReference>
<dbReference type="OrthoDB" id="9810101at2"/>
<dbReference type="InterPro" id="IPR023214">
    <property type="entry name" value="HAD_sf"/>
</dbReference>
<dbReference type="InterPro" id="IPR000150">
    <property type="entry name" value="Cof"/>
</dbReference>
<dbReference type="PANTHER" id="PTHR10000:SF55">
    <property type="entry name" value="5-AMINO-6-(5-PHOSPHO-D-RIBITYLAMINO)URACIL PHOSPHATASE YCSE"/>
    <property type="match status" value="1"/>
</dbReference>
<keyword evidence="2" id="KW-1185">Reference proteome</keyword>
<accession>W4QC32</accession>
<dbReference type="EMBL" id="BAUU01000002">
    <property type="protein sequence ID" value="GAE28914.1"/>
    <property type="molecule type" value="Genomic_DNA"/>
</dbReference>
<dbReference type="Gene3D" id="3.40.50.1000">
    <property type="entry name" value="HAD superfamily/HAD-like"/>
    <property type="match status" value="1"/>
</dbReference>
<dbReference type="PANTHER" id="PTHR10000">
    <property type="entry name" value="PHOSPHOSERINE PHOSPHATASE"/>
    <property type="match status" value="1"/>
</dbReference>
<proteinExistence type="predicted"/>
<dbReference type="AlphaFoldDB" id="W4QC32"/>
<dbReference type="SFLD" id="SFLDG01140">
    <property type="entry name" value="C2.B:_Phosphomannomutase_and_P"/>
    <property type="match status" value="1"/>
</dbReference>
<dbReference type="InterPro" id="IPR036412">
    <property type="entry name" value="HAD-like_sf"/>
</dbReference>
<dbReference type="NCBIfam" id="TIGR01484">
    <property type="entry name" value="HAD-SF-IIB"/>
    <property type="match status" value="1"/>
</dbReference>
<evidence type="ECO:0000313" key="2">
    <source>
        <dbReference type="Proteomes" id="UP000018895"/>
    </source>
</evidence>
<comment type="caution">
    <text evidence="1">The sequence shown here is derived from an EMBL/GenBank/DDBJ whole genome shotgun (WGS) entry which is preliminary data.</text>
</comment>
<dbReference type="Proteomes" id="UP000018895">
    <property type="component" value="Unassembled WGS sequence"/>
</dbReference>
<dbReference type="Pfam" id="PF08282">
    <property type="entry name" value="Hydrolase_3"/>
    <property type="match status" value="1"/>
</dbReference>
<dbReference type="SUPFAM" id="SSF56784">
    <property type="entry name" value="HAD-like"/>
    <property type="match status" value="1"/>
</dbReference>
<protein>
    <submittedName>
        <fullName evidence="1">Hydrolase</fullName>
    </submittedName>
</protein>
<dbReference type="SFLD" id="SFLDS00003">
    <property type="entry name" value="Haloacid_Dehalogenase"/>
    <property type="match status" value="1"/>
</dbReference>
<keyword evidence="1" id="KW-0378">Hydrolase</keyword>
<sequence length="282" mass="32521">MNSDAIILDMDGTLLTNANEITEPLKDIVEQIRQQGIYVFIATGRTLKEAEDVLPRDFKVDGFVTANGMSVSIGETPLVEHVLPKQVVNEVVSLARKKHVYYEIHPIKGKRYVLKKDYQVLLGHLVEPKPASVEKNEWFSLHEEFDKEIQWVEELLYSNVIKMYFFSRDRLRMDEWKEELSVLQRDYDFSMFSSTNHNVEVTVANISKATGVRKLLEYVEIRPDQVIAVGDGENDLPLFEYVGYPVAMKNGSHVVQRAAKEVTRFTNEEDGLYHFLKETFLS</sequence>
<dbReference type="PROSITE" id="PS01228">
    <property type="entry name" value="COF_1"/>
    <property type="match status" value="1"/>
</dbReference>